<dbReference type="RefSeq" id="WP_076350443.1">
    <property type="nucleotide sequence ID" value="NZ_CP019082.1"/>
</dbReference>
<dbReference type="CDD" id="cd19510">
    <property type="entry name" value="RecA-like_BCS1"/>
    <property type="match status" value="1"/>
</dbReference>
<reference evidence="14" key="1">
    <citation type="submission" date="2016-12" db="EMBL/GenBank/DDBJ databases">
        <title>Comparative genomics of four Isosphaeraceae planctomycetes: a common pool of plasmids and glycoside hydrolase genes.</title>
        <authorList>
            <person name="Ivanova A."/>
        </authorList>
    </citation>
    <scope>NUCLEOTIDE SEQUENCE [LARGE SCALE GENOMIC DNA]</scope>
    <source>
        <strain evidence="14">PX4</strain>
    </source>
</reference>
<keyword evidence="6 10" id="KW-0067">ATP-binding</keyword>
<dbReference type="SUPFAM" id="SSF52540">
    <property type="entry name" value="P-loop containing nucleoside triphosphate hydrolases"/>
    <property type="match status" value="1"/>
</dbReference>
<dbReference type="InterPro" id="IPR003959">
    <property type="entry name" value="ATPase_AAA_core"/>
</dbReference>
<evidence type="ECO:0000256" key="2">
    <source>
        <dbReference type="ARBA" id="ARBA00007448"/>
    </source>
</evidence>
<dbReference type="SMART" id="SM01024">
    <property type="entry name" value="BCS1_N"/>
    <property type="match status" value="1"/>
</dbReference>
<dbReference type="InterPro" id="IPR027417">
    <property type="entry name" value="P-loop_NTPase"/>
</dbReference>
<dbReference type="Pfam" id="PF08740">
    <property type="entry name" value="BCS1_N"/>
    <property type="match status" value="1"/>
</dbReference>
<dbReference type="GO" id="GO:0005524">
    <property type="term" value="F:ATP binding"/>
    <property type="evidence" value="ECO:0007669"/>
    <property type="project" value="UniProtKB-KW"/>
</dbReference>
<dbReference type="InterPro" id="IPR050747">
    <property type="entry name" value="Mitochondrial_chaperone_BCS1"/>
</dbReference>
<evidence type="ECO:0000256" key="8">
    <source>
        <dbReference type="ARBA" id="ARBA00023136"/>
    </source>
</evidence>
<evidence type="ECO:0000256" key="7">
    <source>
        <dbReference type="ARBA" id="ARBA00022989"/>
    </source>
</evidence>
<comment type="subcellular location">
    <subcellularLocation>
        <location evidence="1">Membrane</location>
        <topology evidence="1">Single-pass membrane protein</topology>
    </subcellularLocation>
</comment>
<keyword evidence="14" id="KW-1185">Reference proteome</keyword>
<evidence type="ECO:0000256" key="10">
    <source>
        <dbReference type="RuleBase" id="RU003651"/>
    </source>
</evidence>
<evidence type="ECO:0000256" key="5">
    <source>
        <dbReference type="ARBA" id="ARBA00022801"/>
    </source>
</evidence>
<dbReference type="SMART" id="SM00382">
    <property type="entry name" value="AAA"/>
    <property type="match status" value="1"/>
</dbReference>
<dbReference type="KEGG" id="pbor:BSF38_05768"/>
<keyword evidence="4 10" id="KW-0547">Nucleotide-binding</keyword>
<dbReference type="Gene3D" id="3.40.50.300">
    <property type="entry name" value="P-loop containing nucleotide triphosphate hydrolases"/>
    <property type="match status" value="1"/>
</dbReference>
<evidence type="ECO:0000259" key="12">
    <source>
        <dbReference type="SMART" id="SM01024"/>
    </source>
</evidence>
<dbReference type="EC" id="3.-.-.-" evidence="13"/>
<evidence type="ECO:0000256" key="9">
    <source>
        <dbReference type="ARBA" id="ARBA00048778"/>
    </source>
</evidence>
<dbReference type="EMBL" id="CP019082">
    <property type="protein sequence ID" value="APW64176.1"/>
    <property type="molecule type" value="Genomic_DNA"/>
</dbReference>
<dbReference type="Pfam" id="PF25426">
    <property type="entry name" value="AAA_lid_BCS1"/>
    <property type="match status" value="1"/>
</dbReference>
<dbReference type="Pfam" id="PF00004">
    <property type="entry name" value="AAA"/>
    <property type="match status" value="1"/>
</dbReference>
<evidence type="ECO:0000313" key="14">
    <source>
        <dbReference type="Proteomes" id="UP000186309"/>
    </source>
</evidence>
<sequence>MLEMLNQNPFFSGGLSLMVVGSAAALLRHLPAQIWSFLQRRFSITIEIPDRDPAFRWLQVWLASQPYAHRARDLSLATTWVPVDADSETAVVFDPDEGGSKSGASRVKFLLSPAPGTHWMVYQNRLVVLNRSRRDLQNGNARTFQETLSLQVLGGSRGLIEQLLGDAQQLACPRVPGVSILTTRYESWETTSWQPRRPLRSLVLADGVFEDVLEDLREFYGSRTWYTERGVPYRRGYLLHGPPGNGKTTLVLAAAGELNLSVAVLSLSNRLLSDDALRTLVDALPPATVLLIEDVDCVFKTERTTTDQTGVTLSGLLNALDGVSSREGRILFLTTNHPERLDAALVRPGRVDKKIELANATRSQAKRLYGWFYQGCGLTDDRLDELAERFAAQVAEGKVCMAAVQEHLLRHRGAPEAAAHEVDFGDVAPASSANGKPTAALLESSA</sequence>
<dbReference type="STRING" id="1387353.BSF38_05768"/>
<dbReference type="InterPro" id="IPR003593">
    <property type="entry name" value="AAA+_ATPase"/>
</dbReference>
<dbReference type="GO" id="GO:0016020">
    <property type="term" value="C:membrane"/>
    <property type="evidence" value="ECO:0007669"/>
    <property type="project" value="UniProtKB-SubCell"/>
</dbReference>
<keyword evidence="3" id="KW-0812">Transmembrane</keyword>
<name>A0A1U7CZ49_9BACT</name>
<keyword evidence="5 13" id="KW-0378">Hydrolase</keyword>
<dbReference type="Proteomes" id="UP000186309">
    <property type="component" value="Chromosome"/>
</dbReference>
<feature type="domain" description="AAA+ ATPase" evidence="11">
    <location>
        <begin position="233"/>
        <end position="361"/>
    </location>
</feature>
<evidence type="ECO:0000256" key="1">
    <source>
        <dbReference type="ARBA" id="ARBA00004167"/>
    </source>
</evidence>
<evidence type="ECO:0000259" key="11">
    <source>
        <dbReference type="SMART" id="SM00382"/>
    </source>
</evidence>
<dbReference type="GO" id="GO:0016887">
    <property type="term" value="F:ATP hydrolysis activity"/>
    <property type="evidence" value="ECO:0007669"/>
    <property type="project" value="InterPro"/>
</dbReference>
<keyword evidence="7" id="KW-1133">Transmembrane helix</keyword>
<protein>
    <submittedName>
        <fullName evidence="13">Putative ATPase YjoB</fullName>
        <ecNumber evidence="13">3.-.-.-</ecNumber>
    </submittedName>
</protein>
<dbReference type="InterPro" id="IPR057495">
    <property type="entry name" value="AAA_lid_BCS1"/>
</dbReference>
<evidence type="ECO:0000256" key="6">
    <source>
        <dbReference type="ARBA" id="ARBA00022840"/>
    </source>
</evidence>
<feature type="domain" description="BCS1 N-terminal" evidence="12">
    <location>
        <begin position="18"/>
        <end position="202"/>
    </location>
</feature>
<dbReference type="PROSITE" id="PS00674">
    <property type="entry name" value="AAA"/>
    <property type="match status" value="1"/>
</dbReference>
<proteinExistence type="inferred from homology"/>
<organism evidence="13 14">
    <name type="scientific">Paludisphaera borealis</name>
    <dbReference type="NCBI Taxonomy" id="1387353"/>
    <lineage>
        <taxon>Bacteria</taxon>
        <taxon>Pseudomonadati</taxon>
        <taxon>Planctomycetota</taxon>
        <taxon>Planctomycetia</taxon>
        <taxon>Isosphaerales</taxon>
        <taxon>Isosphaeraceae</taxon>
        <taxon>Paludisphaera</taxon>
    </lineage>
</organism>
<dbReference type="InterPro" id="IPR014851">
    <property type="entry name" value="BCS1_N"/>
</dbReference>
<dbReference type="InterPro" id="IPR003960">
    <property type="entry name" value="ATPase_AAA_CS"/>
</dbReference>
<evidence type="ECO:0000256" key="4">
    <source>
        <dbReference type="ARBA" id="ARBA00022741"/>
    </source>
</evidence>
<comment type="similarity">
    <text evidence="2">Belongs to the AAA ATPase family. BCS1 subfamily.</text>
</comment>
<accession>A0A1U7CZ49</accession>
<gene>
    <name evidence="13" type="primary">yjoB</name>
    <name evidence="13" type="ORF">BSF38_05768</name>
</gene>
<evidence type="ECO:0000256" key="3">
    <source>
        <dbReference type="ARBA" id="ARBA00022692"/>
    </source>
</evidence>
<evidence type="ECO:0000313" key="13">
    <source>
        <dbReference type="EMBL" id="APW64176.1"/>
    </source>
</evidence>
<keyword evidence="8" id="KW-0472">Membrane</keyword>
<comment type="catalytic activity">
    <reaction evidence="9">
        <text>ATP + H2O = ADP + phosphate + H(+)</text>
        <dbReference type="Rhea" id="RHEA:13065"/>
        <dbReference type="ChEBI" id="CHEBI:15377"/>
        <dbReference type="ChEBI" id="CHEBI:15378"/>
        <dbReference type="ChEBI" id="CHEBI:30616"/>
        <dbReference type="ChEBI" id="CHEBI:43474"/>
        <dbReference type="ChEBI" id="CHEBI:456216"/>
    </reaction>
    <physiologicalReaction direction="left-to-right" evidence="9">
        <dbReference type="Rhea" id="RHEA:13066"/>
    </physiologicalReaction>
</comment>
<dbReference type="AlphaFoldDB" id="A0A1U7CZ49"/>
<dbReference type="PANTHER" id="PTHR23070">
    <property type="entry name" value="BCS1 AAA-TYPE ATPASE"/>
    <property type="match status" value="1"/>
</dbReference>
<dbReference type="OrthoDB" id="9806903at2"/>